<evidence type="ECO:0000313" key="2">
    <source>
        <dbReference type="EMBL" id="AMY07778.1"/>
    </source>
</evidence>
<feature type="transmembrane region" description="Helical" evidence="1">
    <location>
        <begin position="59"/>
        <end position="85"/>
    </location>
</feature>
<dbReference type="STRING" id="1855912.LuPra_00959"/>
<organism evidence="2 3">
    <name type="scientific">Luteitalea pratensis</name>
    <dbReference type="NCBI Taxonomy" id="1855912"/>
    <lineage>
        <taxon>Bacteria</taxon>
        <taxon>Pseudomonadati</taxon>
        <taxon>Acidobacteriota</taxon>
        <taxon>Vicinamibacteria</taxon>
        <taxon>Vicinamibacterales</taxon>
        <taxon>Vicinamibacteraceae</taxon>
        <taxon>Luteitalea</taxon>
    </lineage>
</organism>
<feature type="transmembrane region" description="Helical" evidence="1">
    <location>
        <begin position="97"/>
        <end position="116"/>
    </location>
</feature>
<dbReference type="Proteomes" id="UP000076079">
    <property type="component" value="Chromosome"/>
</dbReference>
<dbReference type="KEGG" id="abac:LuPra_00959"/>
<protein>
    <submittedName>
        <fullName evidence="2">Uncharacterized protein</fullName>
    </submittedName>
</protein>
<evidence type="ECO:0000256" key="1">
    <source>
        <dbReference type="SAM" id="Phobius"/>
    </source>
</evidence>
<accession>A0A143PI50</accession>
<keyword evidence="1" id="KW-0812">Transmembrane</keyword>
<reference evidence="2 3" key="1">
    <citation type="journal article" date="2016" name="Genome Announc.">
        <title>First Complete Genome Sequence of a Subdivision 6 Acidobacterium Strain.</title>
        <authorList>
            <person name="Huang S."/>
            <person name="Vieira S."/>
            <person name="Bunk B."/>
            <person name="Riedel T."/>
            <person name="Sproer C."/>
            <person name="Overmann J."/>
        </authorList>
    </citation>
    <scope>NUCLEOTIDE SEQUENCE [LARGE SCALE GENOMIC DNA]</scope>
    <source>
        <strain evidence="3">DSM 100886 HEG_-6_39</strain>
    </source>
</reference>
<sequence length="122" mass="13229">MEVAIVTIAVIAFVAFRLWLVHARRLMAHRERLAALEKGVPVPPSDDKVDGDRWPVQRLLLLSGLTWVAVGAAGILAVNAVISGFDNQTSPIPDGAQWFGLVLIGIGVAHLIVYVVDRRSAR</sequence>
<keyword evidence="1" id="KW-1133">Transmembrane helix</keyword>
<evidence type="ECO:0000313" key="3">
    <source>
        <dbReference type="Proteomes" id="UP000076079"/>
    </source>
</evidence>
<dbReference type="OrthoDB" id="7060890at2"/>
<proteinExistence type="predicted"/>
<dbReference type="AlphaFoldDB" id="A0A143PI50"/>
<reference evidence="3" key="2">
    <citation type="submission" date="2016-04" db="EMBL/GenBank/DDBJ databases">
        <title>First Complete Genome Sequence of a Subdivision 6 Acidobacterium.</title>
        <authorList>
            <person name="Huang S."/>
            <person name="Vieira S."/>
            <person name="Bunk B."/>
            <person name="Riedel T."/>
            <person name="Sproeer C."/>
            <person name="Overmann J."/>
        </authorList>
    </citation>
    <scope>NUCLEOTIDE SEQUENCE [LARGE SCALE GENOMIC DNA]</scope>
    <source>
        <strain evidence="3">DSM 100886 HEG_-6_39</strain>
    </source>
</reference>
<dbReference type="EMBL" id="CP015136">
    <property type="protein sequence ID" value="AMY07778.1"/>
    <property type="molecule type" value="Genomic_DNA"/>
</dbReference>
<dbReference type="RefSeq" id="WP_110169687.1">
    <property type="nucleotide sequence ID" value="NZ_CP015136.1"/>
</dbReference>
<name>A0A143PI50_LUTPR</name>
<feature type="transmembrane region" description="Helical" evidence="1">
    <location>
        <begin position="6"/>
        <end position="23"/>
    </location>
</feature>
<gene>
    <name evidence="2" type="ORF">LuPra_00959</name>
</gene>
<keyword evidence="3" id="KW-1185">Reference proteome</keyword>
<keyword evidence="1" id="KW-0472">Membrane</keyword>